<dbReference type="AlphaFoldDB" id="I4C5W5"/>
<feature type="region of interest" description="Disordered" evidence="1">
    <location>
        <begin position="181"/>
        <end position="253"/>
    </location>
</feature>
<proteinExistence type="predicted"/>
<dbReference type="Proteomes" id="UP000006055">
    <property type="component" value="Chromosome"/>
</dbReference>
<keyword evidence="2" id="KW-0449">Lipoprotein</keyword>
<dbReference type="InterPro" id="IPR008719">
    <property type="entry name" value="N2O_reductase_NosL"/>
</dbReference>
<feature type="compositionally biased region" description="Basic and acidic residues" evidence="1">
    <location>
        <begin position="188"/>
        <end position="203"/>
    </location>
</feature>
<dbReference type="eggNOG" id="COG4314">
    <property type="taxonomic scope" value="Bacteria"/>
</dbReference>
<sequence length="253" mass="27631">MYEKHSPRMFSRVITISIILVFVAIHVSHADQFLQLPDGSKVDLSHKCPVCGMVIGGRDGQGVTVTFKEGRVVGFHGVAAAVFKDGRVVGFDGARCLFIYNSVPQKYDINVADLARQYVTDFVTKKMIELRTAFLVLGSEVKGPMGYELIAFSNMDGAAKFASNNDGKWIVQLHEVARAAQEEPADIGVKEKTEPPSVAEEKVPAPAVEPSTAQPKEQAIEAPRRRTAPQRRQRSDPYEPSVGGRGHHGGGHH</sequence>
<organism evidence="2 3">
    <name type="scientific">Desulfomonile tiedjei (strain ATCC 49306 / DSM 6799 / DCB-1)</name>
    <dbReference type="NCBI Taxonomy" id="706587"/>
    <lineage>
        <taxon>Bacteria</taxon>
        <taxon>Pseudomonadati</taxon>
        <taxon>Thermodesulfobacteriota</taxon>
        <taxon>Desulfomonilia</taxon>
        <taxon>Desulfomonilales</taxon>
        <taxon>Desulfomonilaceae</taxon>
        <taxon>Desulfomonile</taxon>
    </lineage>
</organism>
<dbReference type="SUPFAM" id="SSF160387">
    <property type="entry name" value="NosL/MerB-like"/>
    <property type="match status" value="1"/>
</dbReference>
<dbReference type="EMBL" id="CP003360">
    <property type="protein sequence ID" value="AFM24956.1"/>
    <property type="molecule type" value="Genomic_DNA"/>
</dbReference>
<accession>I4C5W5</accession>
<evidence type="ECO:0000313" key="3">
    <source>
        <dbReference type="Proteomes" id="UP000006055"/>
    </source>
</evidence>
<keyword evidence="3" id="KW-1185">Reference proteome</keyword>
<dbReference type="PANTHER" id="PTHR41247:SF1">
    <property type="entry name" value="HTH-TYPE TRANSCRIPTIONAL REPRESSOR YCNK"/>
    <property type="match status" value="1"/>
</dbReference>
<dbReference type="Pfam" id="PF05573">
    <property type="entry name" value="NosL"/>
    <property type="match status" value="1"/>
</dbReference>
<dbReference type="RefSeq" id="WP_014810099.1">
    <property type="nucleotide sequence ID" value="NC_018025.1"/>
</dbReference>
<name>I4C5W5_DESTA</name>
<evidence type="ECO:0000313" key="2">
    <source>
        <dbReference type="EMBL" id="AFM24956.1"/>
    </source>
</evidence>
<dbReference type="PANTHER" id="PTHR41247">
    <property type="entry name" value="HTH-TYPE TRANSCRIPTIONAL REPRESSOR YCNK"/>
    <property type="match status" value="1"/>
</dbReference>
<protein>
    <submittedName>
        <fullName evidence="2">Putative lipoprotein involved in nitrous oxide reduction</fullName>
    </submittedName>
</protein>
<dbReference type="KEGG" id="dti:Desti_2266"/>
<dbReference type="STRING" id="706587.Desti_2266"/>
<dbReference type="OrthoDB" id="8564097at2"/>
<dbReference type="Gene3D" id="3.30.70.2050">
    <property type="match status" value="1"/>
</dbReference>
<reference evidence="3" key="1">
    <citation type="submission" date="2012-06" db="EMBL/GenBank/DDBJ databases">
        <title>Complete sequence of chromosome of Desulfomonile tiedjei DSM 6799.</title>
        <authorList>
            <person name="Lucas S."/>
            <person name="Copeland A."/>
            <person name="Lapidus A."/>
            <person name="Glavina del Rio T."/>
            <person name="Dalin E."/>
            <person name="Tice H."/>
            <person name="Bruce D."/>
            <person name="Goodwin L."/>
            <person name="Pitluck S."/>
            <person name="Peters L."/>
            <person name="Ovchinnikova G."/>
            <person name="Zeytun A."/>
            <person name="Lu M."/>
            <person name="Kyrpides N."/>
            <person name="Mavromatis K."/>
            <person name="Ivanova N."/>
            <person name="Brettin T."/>
            <person name="Detter J.C."/>
            <person name="Han C."/>
            <person name="Larimer F."/>
            <person name="Land M."/>
            <person name="Hauser L."/>
            <person name="Markowitz V."/>
            <person name="Cheng J.-F."/>
            <person name="Hugenholtz P."/>
            <person name="Woyke T."/>
            <person name="Wu D."/>
            <person name="Spring S."/>
            <person name="Schroeder M."/>
            <person name="Brambilla E."/>
            <person name="Klenk H.-P."/>
            <person name="Eisen J.A."/>
        </authorList>
    </citation>
    <scope>NUCLEOTIDE SEQUENCE [LARGE SCALE GENOMIC DNA]</scope>
    <source>
        <strain evidence="3">ATCC 49306 / DSM 6799 / DCB-1</strain>
    </source>
</reference>
<gene>
    <name evidence="2" type="ordered locus">Desti_2266</name>
</gene>
<evidence type="ECO:0000256" key="1">
    <source>
        <dbReference type="SAM" id="MobiDB-lite"/>
    </source>
</evidence>
<dbReference type="HOGENOM" id="CLU_096026_1_0_7"/>